<keyword evidence="2" id="KW-1185">Reference proteome</keyword>
<protein>
    <recommendedName>
        <fullName evidence="3">Ricin B lectin domain-containing protein</fullName>
    </recommendedName>
</protein>
<dbReference type="RefSeq" id="WP_200556625.1">
    <property type="nucleotide sequence ID" value="NZ_JAEPES010000004.1"/>
</dbReference>
<dbReference type="PROSITE" id="PS50231">
    <property type="entry name" value="RICIN_B_LECTIN"/>
    <property type="match status" value="2"/>
</dbReference>
<name>A0A934SNS6_9MICO</name>
<dbReference type="SUPFAM" id="SSF50370">
    <property type="entry name" value="Ricin B-like lectins"/>
    <property type="match status" value="2"/>
</dbReference>
<evidence type="ECO:0000313" key="2">
    <source>
        <dbReference type="Proteomes" id="UP000636458"/>
    </source>
</evidence>
<evidence type="ECO:0008006" key="3">
    <source>
        <dbReference type="Google" id="ProtNLM"/>
    </source>
</evidence>
<proteinExistence type="predicted"/>
<dbReference type="Proteomes" id="UP000636458">
    <property type="component" value="Unassembled WGS sequence"/>
</dbReference>
<dbReference type="AlphaFoldDB" id="A0A934SNS6"/>
<dbReference type="Gene3D" id="2.80.10.50">
    <property type="match status" value="2"/>
</dbReference>
<organism evidence="1 2">
    <name type="scientific">Lacisediminihabitans changchengi</name>
    <dbReference type="NCBI Taxonomy" id="2787634"/>
    <lineage>
        <taxon>Bacteria</taxon>
        <taxon>Bacillati</taxon>
        <taxon>Actinomycetota</taxon>
        <taxon>Actinomycetes</taxon>
        <taxon>Micrococcales</taxon>
        <taxon>Microbacteriaceae</taxon>
        <taxon>Lacisediminihabitans</taxon>
    </lineage>
</organism>
<sequence length="525" mass="55961">MRRLTLARQQMSIRMRRRDDEGVALLSALLFMVLVAGLSVVLLSVILSQAMPVYTAQKSTKTVYSAQAGLQAALGVVRSLSKTDITTGKITGLRANLPCTISGKVDGSDATSTYSVTMKYFMADPTGKDSTWQNANDMDCTGTVLPGTSQPLYALAQADGLGAAIPGMTDATIGDRHISAVYKFKVTNVNIAGGRIYDYGNTYCLQATSATVGSQITLKAPADCKSANDSTQLWVYDKDYEIKLASTLVAGQSPLCITSPTNTTNTAALAGSATLTACKSDASRWTQLWSWVGSNTWVGQNSTNTSNTNFCLSPGAIAAGSVLAVRDGCSGGFSPSTAVGAGAASALTFQMVNYKEFGRCADVTDQVVTSSFMISYPCKQDPTGTGTQLLWNHKWYYTEPVLPATSVADQAIYVYNGGTKTDSNKYCLTAPASSGKFVTFTLCSNPLATSQKWTRFLDTGTYSTSYVFVDKSTSRCLSVDATDTYTAGKWSKMIMAACNGGLEQKWNAPASYTDSDVSSYREYSK</sequence>
<gene>
    <name evidence="1" type="ORF">IV501_12290</name>
</gene>
<evidence type="ECO:0000313" key="1">
    <source>
        <dbReference type="EMBL" id="MBK4348417.1"/>
    </source>
</evidence>
<comment type="caution">
    <text evidence="1">The sequence shown here is derived from an EMBL/GenBank/DDBJ whole genome shotgun (WGS) entry which is preliminary data.</text>
</comment>
<dbReference type="EMBL" id="JAEPES010000004">
    <property type="protein sequence ID" value="MBK4348417.1"/>
    <property type="molecule type" value="Genomic_DNA"/>
</dbReference>
<reference evidence="1" key="1">
    <citation type="submission" date="2021-01" db="EMBL/GenBank/DDBJ databases">
        <title>Lacisediminihabitans sp. nov. strain G11-30, isolated from Antarctic Soil.</title>
        <authorList>
            <person name="Li J."/>
        </authorList>
    </citation>
    <scope>NUCLEOTIDE SEQUENCE</scope>
    <source>
        <strain evidence="1">G11-30</strain>
    </source>
</reference>
<dbReference type="InterPro" id="IPR035992">
    <property type="entry name" value="Ricin_B-like_lectins"/>
</dbReference>
<accession>A0A934SNS6</accession>